<evidence type="ECO:0000313" key="3">
    <source>
        <dbReference type="Proteomes" id="UP000634136"/>
    </source>
</evidence>
<keyword evidence="3" id="KW-1185">Reference proteome</keyword>
<accession>A0A834U1L8</accession>
<dbReference type="Proteomes" id="UP000634136">
    <property type="component" value="Unassembled WGS sequence"/>
</dbReference>
<feature type="compositionally biased region" description="Acidic residues" evidence="1">
    <location>
        <begin position="1"/>
        <end position="10"/>
    </location>
</feature>
<feature type="region of interest" description="Disordered" evidence="1">
    <location>
        <begin position="1"/>
        <end position="43"/>
    </location>
</feature>
<organism evidence="2 3">
    <name type="scientific">Senna tora</name>
    <dbReference type="NCBI Taxonomy" id="362788"/>
    <lineage>
        <taxon>Eukaryota</taxon>
        <taxon>Viridiplantae</taxon>
        <taxon>Streptophyta</taxon>
        <taxon>Embryophyta</taxon>
        <taxon>Tracheophyta</taxon>
        <taxon>Spermatophyta</taxon>
        <taxon>Magnoliopsida</taxon>
        <taxon>eudicotyledons</taxon>
        <taxon>Gunneridae</taxon>
        <taxon>Pentapetalae</taxon>
        <taxon>rosids</taxon>
        <taxon>fabids</taxon>
        <taxon>Fabales</taxon>
        <taxon>Fabaceae</taxon>
        <taxon>Caesalpinioideae</taxon>
        <taxon>Cassia clade</taxon>
        <taxon>Senna</taxon>
    </lineage>
</organism>
<name>A0A834U1L8_9FABA</name>
<evidence type="ECO:0000313" key="2">
    <source>
        <dbReference type="EMBL" id="KAF7830666.1"/>
    </source>
</evidence>
<dbReference type="EMBL" id="JAAIUW010000005">
    <property type="protein sequence ID" value="KAF7830666.1"/>
    <property type="molecule type" value="Genomic_DNA"/>
</dbReference>
<dbReference type="OrthoDB" id="1899721at2759"/>
<protein>
    <submittedName>
        <fullName evidence="2">Protein IWS1-like protein</fullName>
    </submittedName>
</protein>
<proteinExistence type="predicted"/>
<sequence length="317" mass="35939">MNIIDSDDEQPMPHCRDSGRTSFSAETERISENNEEDSNFGDVPFIAAPKRKRACKNIVTSESESDEDDDDNVPISKLIKRMHNIEEVSPDQVKCDLNNSVTTEDLKVTGTITLRRRRLVPLRKCKNHQDNKNPSCGPTNENSDELEEVLSGSEEESLSNFIVNDSDVSDCEDTSSKSLDESDGDVDLSKILSRIQRIKGQKMKWECEAEMLAAFGKDPELCMKAVCTLHRQQTFEEQMSKGSLCYNGRGFSNRHAFRGSNMAEFLTNGDPLGDLKKSVQELQEFDPEGVEFCRKMALHYSKQLFKIYENEEDPLFP</sequence>
<dbReference type="AlphaFoldDB" id="A0A834U1L8"/>
<comment type="caution">
    <text evidence="2">The sequence shown here is derived from an EMBL/GenBank/DDBJ whole genome shotgun (WGS) entry which is preliminary data.</text>
</comment>
<gene>
    <name evidence="2" type="ORF">G2W53_012999</name>
</gene>
<dbReference type="PANTHER" id="PTHR34380">
    <property type="entry name" value="BNAA03G12380D PROTEIN"/>
    <property type="match status" value="1"/>
</dbReference>
<reference evidence="2" key="1">
    <citation type="submission" date="2020-09" db="EMBL/GenBank/DDBJ databases">
        <title>Genome-Enabled Discovery of Anthraquinone Biosynthesis in Senna tora.</title>
        <authorList>
            <person name="Kang S.-H."/>
            <person name="Pandey R.P."/>
            <person name="Lee C.-M."/>
            <person name="Sim J.-S."/>
            <person name="Jeong J.-T."/>
            <person name="Choi B.-S."/>
            <person name="Jung M."/>
            <person name="Ginzburg D."/>
            <person name="Zhao K."/>
            <person name="Won S.Y."/>
            <person name="Oh T.-J."/>
            <person name="Yu Y."/>
            <person name="Kim N.-H."/>
            <person name="Lee O.R."/>
            <person name="Lee T.-H."/>
            <person name="Bashyal P."/>
            <person name="Kim T.-S."/>
            <person name="Lee W.-H."/>
            <person name="Kawkins C."/>
            <person name="Kim C.-K."/>
            <person name="Kim J.S."/>
            <person name="Ahn B.O."/>
            <person name="Rhee S.Y."/>
            <person name="Sohng J.K."/>
        </authorList>
    </citation>
    <scope>NUCLEOTIDE SEQUENCE</scope>
    <source>
        <tissue evidence="2">Leaf</tissue>
    </source>
</reference>
<feature type="region of interest" description="Disordered" evidence="1">
    <location>
        <begin position="123"/>
        <end position="151"/>
    </location>
</feature>
<feature type="compositionally biased region" description="Polar residues" evidence="1">
    <location>
        <begin position="132"/>
        <end position="141"/>
    </location>
</feature>
<feature type="compositionally biased region" description="Acidic residues" evidence="1">
    <location>
        <begin position="142"/>
        <end position="151"/>
    </location>
</feature>
<evidence type="ECO:0000256" key="1">
    <source>
        <dbReference type="SAM" id="MobiDB-lite"/>
    </source>
</evidence>
<dbReference type="PANTHER" id="PTHR34380:SF1">
    <property type="entry name" value="OS01G0221300 PROTEIN"/>
    <property type="match status" value="1"/>
</dbReference>